<proteinExistence type="predicted"/>
<dbReference type="EMBL" id="ML179041">
    <property type="protein sequence ID" value="THV06616.1"/>
    <property type="molecule type" value="Genomic_DNA"/>
</dbReference>
<gene>
    <name evidence="1" type="ORF">K435DRAFT_789113</name>
</gene>
<name>A0A4V4HII0_DENBC</name>
<sequence length="215" mass="23821">MHSGRLTILSNSFTYLGDLEGSTGLKVIHQKHPEVFVTSGIMERSRSSAAAGFGFDRDKFGVFDVQRLLGDGFDEMADNTATLVSSFNNMFADNGLSDVESFLYFPADAAQMTAVPTRFLRVRSPFCLLDPFQSSLHPQKPGSNDRFYGLDYKFVKGRGDKEGLDVGLINKPTLNIVDKQTIEIGQSPFVLVMESFNQETGLGARFGTWFLAYTQ</sequence>
<dbReference type="Proteomes" id="UP000297245">
    <property type="component" value="Unassembled WGS sequence"/>
</dbReference>
<organism evidence="1 2">
    <name type="scientific">Dendrothele bispora (strain CBS 962.96)</name>
    <dbReference type="NCBI Taxonomy" id="1314807"/>
    <lineage>
        <taxon>Eukaryota</taxon>
        <taxon>Fungi</taxon>
        <taxon>Dikarya</taxon>
        <taxon>Basidiomycota</taxon>
        <taxon>Agaricomycotina</taxon>
        <taxon>Agaricomycetes</taxon>
        <taxon>Agaricomycetidae</taxon>
        <taxon>Agaricales</taxon>
        <taxon>Agaricales incertae sedis</taxon>
        <taxon>Dendrothele</taxon>
    </lineage>
</organism>
<evidence type="ECO:0000313" key="2">
    <source>
        <dbReference type="Proteomes" id="UP000297245"/>
    </source>
</evidence>
<protein>
    <submittedName>
        <fullName evidence="1">Uncharacterized protein</fullName>
    </submittedName>
</protein>
<reference evidence="1 2" key="1">
    <citation type="journal article" date="2019" name="Nat. Ecol. Evol.">
        <title>Megaphylogeny resolves global patterns of mushroom evolution.</title>
        <authorList>
            <person name="Varga T."/>
            <person name="Krizsan K."/>
            <person name="Foldi C."/>
            <person name="Dima B."/>
            <person name="Sanchez-Garcia M."/>
            <person name="Sanchez-Ramirez S."/>
            <person name="Szollosi G.J."/>
            <person name="Szarkandi J.G."/>
            <person name="Papp V."/>
            <person name="Albert L."/>
            <person name="Andreopoulos W."/>
            <person name="Angelini C."/>
            <person name="Antonin V."/>
            <person name="Barry K.W."/>
            <person name="Bougher N.L."/>
            <person name="Buchanan P."/>
            <person name="Buyck B."/>
            <person name="Bense V."/>
            <person name="Catcheside P."/>
            <person name="Chovatia M."/>
            <person name="Cooper J."/>
            <person name="Damon W."/>
            <person name="Desjardin D."/>
            <person name="Finy P."/>
            <person name="Geml J."/>
            <person name="Haridas S."/>
            <person name="Hughes K."/>
            <person name="Justo A."/>
            <person name="Karasinski D."/>
            <person name="Kautmanova I."/>
            <person name="Kiss B."/>
            <person name="Kocsube S."/>
            <person name="Kotiranta H."/>
            <person name="LaButti K.M."/>
            <person name="Lechner B.E."/>
            <person name="Liimatainen K."/>
            <person name="Lipzen A."/>
            <person name="Lukacs Z."/>
            <person name="Mihaltcheva S."/>
            <person name="Morgado L.N."/>
            <person name="Niskanen T."/>
            <person name="Noordeloos M.E."/>
            <person name="Ohm R.A."/>
            <person name="Ortiz-Santana B."/>
            <person name="Ovrebo C."/>
            <person name="Racz N."/>
            <person name="Riley R."/>
            <person name="Savchenko A."/>
            <person name="Shiryaev A."/>
            <person name="Soop K."/>
            <person name="Spirin V."/>
            <person name="Szebenyi C."/>
            <person name="Tomsovsky M."/>
            <person name="Tulloss R.E."/>
            <person name="Uehling J."/>
            <person name="Grigoriev I.V."/>
            <person name="Vagvolgyi C."/>
            <person name="Papp T."/>
            <person name="Martin F.M."/>
            <person name="Miettinen O."/>
            <person name="Hibbett D.S."/>
            <person name="Nagy L.G."/>
        </authorList>
    </citation>
    <scope>NUCLEOTIDE SEQUENCE [LARGE SCALE GENOMIC DNA]</scope>
    <source>
        <strain evidence="1 2">CBS 962.96</strain>
    </source>
</reference>
<dbReference type="OrthoDB" id="10267175at2759"/>
<dbReference type="AlphaFoldDB" id="A0A4V4HII0"/>
<evidence type="ECO:0000313" key="1">
    <source>
        <dbReference type="EMBL" id="THV06616.1"/>
    </source>
</evidence>
<accession>A0A4V4HII0</accession>
<keyword evidence="2" id="KW-1185">Reference proteome</keyword>